<reference evidence="1" key="1">
    <citation type="journal article" date="2021" name="New Phytol.">
        <title>Evolutionary innovations through gain and loss of genes in the ectomycorrhizal Boletales.</title>
        <authorList>
            <person name="Wu G."/>
            <person name="Miyauchi S."/>
            <person name="Morin E."/>
            <person name="Kuo A."/>
            <person name="Drula E."/>
            <person name="Varga T."/>
            <person name="Kohler A."/>
            <person name="Feng B."/>
            <person name="Cao Y."/>
            <person name="Lipzen A."/>
            <person name="Daum C."/>
            <person name="Hundley H."/>
            <person name="Pangilinan J."/>
            <person name="Johnson J."/>
            <person name="Barry K."/>
            <person name="LaButti K."/>
            <person name="Ng V."/>
            <person name="Ahrendt S."/>
            <person name="Min B."/>
            <person name="Choi I.G."/>
            <person name="Park H."/>
            <person name="Plett J.M."/>
            <person name="Magnuson J."/>
            <person name="Spatafora J.W."/>
            <person name="Nagy L.G."/>
            <person name="Henrissat B."/>
            <person name="Grigoriev I.V."/>
            <person name="Yang Z.L."/>
            <person name="Xu J."/>
            <person name="Martin F.M."/>
        </authorList>
    </citation>
    <scope>NUCLEOTIDE SEQUENCE</scope>
    <source>
        <strain evidence="1">ATCC 28755</strain>
    </source>
</reference>
<sequence>MIGGTSGGGHVGAAGRWLQDGGHSIFAPYHGPGVDNVVEFNLVIAYGEYNCQRISALRFILGSTWWRGRNFRRVTVVSFDATITSTNAMKKLFTESIRIHPSLSNSNLVSHNLTNEGLDIATQITGTYNPFEQWYTSRFSGAAGGGGDIVELASRPLPTALFAVNEYVEFSDNKFTVAGDGMVWNFVAGGSVSNVHLDSTRLNTVWRNPLVLKQAGYMQRLQASKSGAL</sequence>
<name>A0ACB7ZUI4_9AGAM</name>
<evidence type="ECO:0000313" key="2">
    <source>
        <dbReference type="Proteomes" id="UP000790377"/>
    </source>
</evidence>
<gene>
    <name evidence="1" type="ORF">BJ138DRAFT_1130885</name>
</gene>
<comment type="caution">
    <text evidence="1">The sequence shown here is derived from an EMBL/GenBank/DDBJ whole genome shotgun (WGS) entry which is preliminary data.</text>
</comment>
<dbReference type="Proteomes" id="UP000790377">
    <property type="component" value="Unassembled WGS sequence"/>
</dbReference>
<keyword evidence="2" id="KW-1185">Reference proteome</keyword>
<accession>A0ACB7ZUI4</accession>
<proteinExistence type="predicted"/>
<dbReference type="EMBL" id="MU268418">
    <property type="protein sequence ID" value="KAH7904606.1"/>
    <property type="molecule type" value="Genomic_DNA"/>
</dbReference>
<organism evidence="1 2">
    <name type="scientific">Hygrophoropsis aurantiaca</name>
    <dbReference type="NCBI Taxonomy" id="72124"/>
    <lineage>
        <taxon>Eukaryota</taxon>
        <taxon>Fungi</taxon>
        <taxon>Dikarya</taxon>
        <taxon>Basidiomycota</taxon>
        <taxon>Agaricomycotina</taxon>
        <taxon>Agaricomycetes</taxon>
        <taxon>Agaricomycetidae</taxon>
        <taxon>Boletales</taxon>
        <taxon>Coniophorineae</taxon>
        <taxon>Hygrophoropsidaceae</taxon>
        <taxon>Hygrophoropsis</taxon>
    </lineage>
</organism>
<protein>
    <submittedName>
        <fullName evidence="1">Uncharacterized protein</fullName>
    </submittedName>
</protein>
<evidence type="ECO:0000313" key="1">
    <source>
        <dbReference type="EMBL" id="KAH7904606.1"/>
    </source>
</evidence>